<dbReference type="eggNOG" id="COG0438">
    <property type="taxonomic scope" value="Bacteria"/>
</dbReference>
<evidence type="ECO:0000256" key="1">
    <source>
        <dbReference type="ARBA" id="ARBA00009481"/>
    </source>
</evidence>
<dbReference type="InterPro" id="IPR001296">
    <property type="entry name" value="Glyco_trans_1"/>
</dbReference>
<dbReference type="InterPro" id="IPR052078">
    <property type="entry name" value="Trehalose_Metab_GTase"/>
</dbReference>
<name>K4LIY0_THEPS</name>
<accession>K4LIY0</accession>
<keyword evidence="10" id="KW-1185">Reference proteome</keyword>
<evidence type="ECO:0000256" key="3">
    <source>
        <dbReference type="ARBA" id="ARBA00022526"/>
    </source>
</evidence>
<comment type="subunit">
    <text evidence="2">Homodimer.</text>
</comment>
<dbReference type="GO" id="GO:0016757">
    <property type="term" value="F:glycosyltransferase activity"/>
    <property type="evidence" value="ECO:0007669"/>
    <property type="project" value="UniProtKB-KW"/>
</dbReference>
<dbReference type="STRING" id="1089553.Tph_c26450"/>
<keyword evidence="5" id="KW-0808">Transferase</keyword>
<organism evidence="9 10">
    <name type="scientific">Thermacetogenium phaeum (strain ATCC BAA-254 / DSM 26808 / PB)</name>
    <dbReference type="NCBI Taxonomy" id="1089553"/>
    <lineage>
        <taxon>Bacteria</taxon>
        <taxon>Bacillati</taxon>
        <taxon>Bacillota</taxon>
        <taxon>Clostridia</taxon>
        <taxon>Thermoanaerobacterales</taxon>
        <taxon>Thermoanaerobacteraceae</taxon>
        <taxon>Thermacetogenium</taxon>
    </lineage>
</organism>
<dbReference type="Pfam" id="PF00534">
    <property type="entry name" value="Glycos_transf_1"/>
    <property type="match status" value="1"/>
</dbReference>
<proteinExistence type="inferred from homology"/>
<evidence type="ECO:0000313" key="9">
    <source>
        <dbReference type="EMBL" id="AFV12813.1"/>
    </source>
</evidence>
<keyword evidence="6" id="KW-0119">Carbohydrate metabolism</keyword>
<evidence type="ECO:0000256" key="6">
    <source>
        <dbReference type="ARBA" id="ARBA00023277"/>
    </source>
</evidence>
<evidence type="ECO:0000256" key="2">
    <source>
        <dbReference type="ARBA" id="ARBA00011738"/>
    </source>
</evidence>
<dbReference type="HOGENOM" id="CLU_045353_0_0_9"/>
<dbReference type="PANTHER" id="PTHR47779:SF1">
    <property type="entry name" value="SYNTHASE (CCG-9), PUTATIVE (AFU_ORTHOLOGUE AFUA_3G12100)-RELATED"/>
    <property type="match status" value="1"/>
</dbReference>
<evidence type="ECO:0000259" key="8">
    <source>
        <dbReference type="Pfam" id="PF21269"/>
    </source>
</evidence>
<comment type="similarity">
    <text evidence="1">Belongs to the glycosyltransferase group 1 family. Glycosyltransferase 4 subfamily.</text>
</comment>
<dbReference type="SUPFAM" id="SSF53756">
    <property type="entry name" value="UDP-Glycosyltransferase/glycogen phosphorylase"/>
    <property type="match status" value="1"/>
</dbReference>
<dbReference type="Gene3D" id="3.40.50.2000">
    <property type="entry name" value="Glycogen Phosphorylase B"/>
    <property type="match status" value="2"/>
</dbReference>
<feature type="domain" description="Trehalose synthase N-terminal" evidence="8">
    <location>
        <begin position="40"/>
        <end position="184"/>
    </location>
</feature>
<evidence type="ECO:0000256" key="4">
    <source>
        <dbReference type="ARBA" id="ARBA00022676"/>
    </source>
</evidence>
<protein>
    <submittedName>
        <fullName evidence="9">Trehalose glycosyltransferring synthase TreT</fullName>
    </submittedName>
</protein>
<dbReference type="AlphaFoldDB" id="K4LIY0"/>
<dbReference type="InterPro" id="IPR049438">
    <property type="entry name" value="TreT_GT1"/>
</dbReference>
<reference evidence="9 10" key="1">
    <citation type="journal article" date="2012" name="BMC Genomics">
        <title>Genome-guided analysis of physiological and morphological traits of the fermentative acetate oxidizer Thermacetogenium phaeum.</title>
        <authorList>
            <person name="Oehler D."/>
            <person name="Poehlein A."/>
            <person name="Leimbach A."/>
            <person name="Muller N."/>
            <person name="Daniel R."/>
            <person name="Gottschalk G."/>
            <person name="Schink B."/>
        </authorList>
    </citation>
    <scope>NUCLEOTIDE SEQUENCE [LARGE SCALE GENOMIC DNA]</scope>
    <source>
        <strain evidence="10">ATCC BAA-254 / DSM 26808 / PB</strain>
    </source>
</reference>
<feature type="domain" description="Glycosyl transferase family 1" evidence="7">
    <location>
        <begin position="216"/>
        <end position="388"/>
    </location>
</feature>
<dbReference type="Proteomes" id="UP000000467">
    <property type="component" value="Chromosome"/>
</dbReference>
<keyword evidence="3" id="KW-0313">Glucose metabolism</keyword>
<evidence type="ECO:0000259" key="7">
    <source>
        <dbReference type="Pfam" id="PF00534"/>
    </source>
</evidence>
<dbReference type="Pfam" id="PF21269">
    <property type="entry name" value="TreT_GT1"/>
    <property type="match status" value="1"/>
</dbReference>
<evidence type="ECO:0000256" key="5">
    <source>
        <dbReference type="ARBA" id="ARBA00022679"/>
    </source>
</evidence>
<dbReference type="GO" id="GO:0006006">
    <property type="term" value="P:glucose metabolic process"/>
    <property type="evidence" value="ECO:0007669"/>
    <property type="project" value="UniProtKB-KW"/>
</dbReference>
<dbReference type="EMBL" id="CP003732">
    <property type="protein sequence ID" value="AFV12813.1"/>
    <property type="molecule type" value="Genomic_DNA"/>
</dbReference>
<sequence>MQLVKTGPKRYEDYRELMDIETGLQLEYYAKRLSGKRIAMVNATSYGGGVAEILHSLVPLVRDLGLEIDWWVLEGSNEFFTVTKIIHNCLQGQGETLTPEARALYLRYNEQNAAAIKDWDYDFVVIHDPQPAALIRHRNDGGRAKWIWRCHIDTSTPDPECWDFIYQYIKDYDACIFTMSDFVKENESLPGLTIFTPSIDPLSPKNRALEKEKVEEIVSRFGVDVGRPLITQISRFDPWKDPLGVIDVYRIVKKDFPSVQLALVGSMATDDPEGWDYLYRTLRKAGEDYDIKVVTNVNGVSGLEVNAFQSASSVVIQKSIREGFGLTVSEALWKRVPVVGGNIGGIRHQIDDGINGYLVETVEECADRVLTLLRNATLAAEMGEAGREKVRQNFLITTNILNYLRLFDSLHGQEEAIKQR</sequence>
<evidence type="ECO:0000313" key="10">
    <source>
        <dbReference type="Proteomes" id="UP000000467"/>
    </source>
</evidence>
<dbReference type="KEGG" id="tpz:Tph_c26450"/>
<gene>
    <name evidence="9" type="primary">treT</name>
    <name evidence="9" type="ordered locus">Tph_c26450</name>
</gene>
<keyword evidence="4" id="KW-0328">Glycosyltransferase</keyword>
<dbReference type="PANTHER" id="PTHR47779">
    <property type="entry name" value="SYNTHASE (CCG-9), PUTATIVE (AFU_ORTHOLOGUE AFUA_3G12100)-RELATED"/>
    <property type="match status" value="1"/>
</dbReference>